<feature type="region of interest" description="Disordered" evidence="1">
    <location>
        <begin position="1"/>
        <end position="141"/>
    </location>
</feature>
<dbReference type="EMBL" id="WNWS01000233">
    <property type="protein sequence ID" value="KAE9973808.1"/>
    <property type="molecule type" value="Genomic_DNA"/>
</dbReference>
<dbReference type="AlphaFoldDB" id="A0A8H3U3K1"/>
<organism evidence="2 5">
    <name type="scientific">Venturia inaequalis</name>
    <name type="common">Apple scab fungus</name>
    <dbReference type="NCBI Taxonomy" id="5025"/>
    <lineage>
        <taxon>Eukaryota</taxon>
        <taxon>Fungi</taxon>
        <taxon>Dikarya</taxon>
        <taxon>Ascomycota</taxon>
        <taxon>Pezizomycotina</taxon>
        <taxon>Dothideomycetes</taxon>
        <taxon>Pleosporomycetidae</taxon>
        <taxon>Venturiales</taxon>
        <taxon>Venturiaceae</taxon>
        <taxon>Venturia</taxon>
    </lineage>
</organism>
<dbReference type="EMBL" id="WNWR01000442">
    <property type="protein sequence ID" value="KAE9978441.1"/>
    <property type="molecule type" value="Genomic_DNA"/>
</dbReference>
<evidence type="ECO:0000313" key="2">
    <source>
        <dbReference type="EMBL" id="KAE9962415.1"/>
    </source>
</evidence>
<comment type="caution">
    <text evidence="2">The sequence shown here is derived from an EMBL/GenBank/DDBJ whole genome shotgun (WGS) entry which is preliminary data.</text>
</comment>
<accession>A0A8H3U3K1</accession>
<dbReference type="EMBL" id="WNWQ01001056">
    <property type="protein sequence ID" value="KAE9962415.1"/>
    <property type="molecule type" value="Genomic_DNA"/>
</dbReference>
<evidence type="ECO:0000313" key="5">
    <source>
        <dbReference type="Proteomes" id="UP000433883"/>
    </source>
</evidence>
<keyword evidence="7" id="KW-1185">Reference proteome</keyword>
<evidence type="ECO:0000313" key="6">
    <source>
        <dbReference type="Proteomes" id="UP000447873"/>
    </source>
</evidence>
<dbReference type="Proteomes" id="UP000433883">
    <property type="component" value="Unassembled WGS sequence"/>
</dbReference>
<sequence>MSAAKDHNSTAAVTNSNQQFSSKIAPTGGVQTTGHQPGKLVSEADKAPEFSAKVLPAGTAPPSKTFQPQNDAVDPESVRQDAQDTITGATSEEVGAGVIPGGQTSGELAHDGQKHRKHERGGLERVGATGQDGKLDKERAQ</sequence>
<dbReference type="OrthoDB" id="3260716at2759"/>
<evidence type="ECO:0000313" key="4">
    <source>
        <dbReference type="EMBL" id="KAE9978441.1"/>
    </source>
</evidence>
<evidence type="ECO:0000256" key="1">
    <source>
        <dbReference type="SAM" id="MobiDB-lite"/>
    </source>
</evidence>
<feature type="compositionally biased region" description="Polar residues" evidence="1">
    <location>
        <begin position="9"/>
        <end position="35"/>
    </location>
</feature>
<gene>
    <name evidence="2" type="ORF">BLS_000345</name>
    <name evidence="4" type="ORF">EG327_007406</name>
    <name evidence="3" type="ORF">EG328_004213</name>
</gene>
<reference evidence="2 5" key="1">
    <citation type="submission" date="2019-11" db="EMBL/GenBank/DDBJ databases">
        <title>Venturia inaequalis Genome Resource.</title>
        <authorList>
            <person name="Lichtner F.J."/>
        </authorList>
    </citation>
    <scope>NUCLEOTIDE SEQUENCE [LARGE SCALE GENOMIC DNA]</scope>
    <source>
        <strain evidence="3 6">120213</strain>
        <strain evidence="2">Bline_iso_100314</strain>
        <strain evidence="4 7">DMI_063113</strain>
    </source>
</reference>
<proteinExistence type="predicted"/>
<evidence type="ECO:0000313" key="3">
    <source>
        <dbReference type="EMBL" id="KAE9973808.1"/>
    </source>
</evidence>
<name>A0A8H3U3K1_VENIN</name>
<evidence type="ECO:0000313" key="7">
    <source>
        <dbReference type="Proteomes" id="UP000490939"/>
    </source>
</evidence>
<dbReference type="Proteomes" id="UP000447873">
    <property type="component" value="Unassembled WGS sequence"/>
</dbReference>
<dbReference type="Proteomes" id="UP000490939">
    <property type="component" value="Unassembled WGS sequence"/>
</dbReference>
<protein>
    <submittedName>
        <fullName evidence="2">Uncharacterized protein</fullName>
    </submittedName>
</protein>